<dbReference type="InterPro" id="IPR047057">
    <property type="entry name" value="MerR_fam"/>
</dbReference>
<evidence type="ECO:0000256" key="1">
    <source>
        <dbReference type="ARBA" id="ARBA00023125"/>
    </source>
</evidence>
<dbReference type="PANTHER" id="PTHR30204:SF98">
    <property type="entry name" value="HTH-TYPE TRANSCRIPTIONAL REGULATOR ADHR"/>
    <property type="match status" value="1"/>
</dbReference>
<dbReference type="PANTHER" id="PTHR30204">
    <property type="entry name" value="REDOX-CYCLING DRUG-SENSING TRANSCRIPTIONAL ACTIVATOR SOXR"/>
    <property type="match status" value="1"/>
</dbReference>
<dbReference type="SMART" id="SM00422">
    <property type="entry name" value="HTH_MERR"/>
    <property type="match status" value="1"/>
</dbReference>
<keyword evidence="2" id="KW-0175">Coiled coil</keyword>
<evidence type="ECO:0000256" key="2">
    <source>
        <dbReference type="SAM" id="Coils"/>
    </source>
</evidence>
<accession>A0A0U1KYR2</accession>
<keyword evidence="5" id="KW-1185">Reference proteome</keyword>
<dbReference type="GO" id="GO:0003700">
    <property type="term" value="F:DNA-binding transcription factor activity"/>
    <property type="evidence" value="ECO:0007669"/>
    <property type="project" value="InterPro"/>
</dbReference>
<sequence length="118" mass="14008">MLISEVSEKYGMTQDALRYYERVGLLPPVPRKPNGIRDYDDYSCGWIEFIHCMRNAGIQVEVLVEYVQLYQQGSKTKESRKELLQEELKRLDDRIANLRATRERLAYKIENYDELEKS</sequence>
<organism evidence="4 5">
    <name type="scientific">Sporomusa ovata</name>
    <dbReference type="NCBI Taxonomy" id="2378"/>
    <lineage>
        <taxon>Bacteria</taxon>
        <taxon>Bacillati</taxon>
        <taxon>Bacillota</taxon>
        <taxon>Negativicutes</taxon>
        <taxon>Selenomonadales</taxon>
        <taxon>Sporomusaceae</taxon>
        <taxon>Sporomusa</taxon>
    </lineage>
</organism>
<dbReference type="PROSITE" id="PS50937">
    <property type="entry name" value="HTH_MERR_2"/>
    <property type="match status" value="1"/>
</dbReference>
<dbReference type="Pfam" id="PF13411">
    <property type="entry name" value="MerR_1"/>
    <property type="match status" value="1"/>
</dbReference>
<dbReference type="InterPro" id="IPR009061">
    <property type="entry name" value="DNA-bd_dom_put_sf"/>
</dbReference>
<dbReference type="AlphaFoldDB" id="A0A0U1KYR2"/>
<name>A0A0U1KYR2_9FIRM</name>
<dbReference type="SUPFAM" id="SSF46955">
    <property type="entry name" value="Putative DNA-binding domain"/>
    <property type="match status" value="1"/>
</dbReference>
<keyword evidence="1" id="KW-0238">DNA-binding</keyword>
<feature type="coiled-coil region" evidence="2">
    <location>
        <begin position="74"/>
        <end position="115"/>
    </location>
</feature>
<dbReference type="Gene3D" id="1.10.1660.10">
    <property type="match status" value="1"/>
</dbReference>
<evidence type="ECO:0000259" key="3">
    <source>
        <dbReference type="PROSITE" id="PS50937"/>
    </source>
</evidence>
<dbReference type="InterPro" id="IPR000551">
    <property type="entry name" value="MerR-type_HTH_dom"/>
</dbReference>
<dbReference type="Proteomes" id="UP000049855">
    <property type="component" value="Unassembled WGS sequence"/>
</dbReference>
<evidence type="ECO:0000313" key="5">
    <source>
        <dbReference type="Proteomes" id="UP000049855"/>
    </source>
</evidence>
<protein>
    <submittedName>
        <fullName evidence="4">Transcriptional regulator, MerR family</fullName>
    </submittedName>
</protein>
<proteinExistence type="predicted"/>
<feature type="domain" description="HTH merR-type" evidence="3">
    <location>
        <begin position="1"/>
        <end position="69"/>
    </location>
</feature>
<dbReference type="GO" id="GO:0003677">
    <property type="term" value="F:DNA binding"/>
    <property type="evidence" value="ECO:0007669"/>
    <property type="project" value="UniProtKB-KW"/>
</dbReference>
<dbReference type="CDD" id="cd01109">
    <property type="entry name" value="HTH_YyaN"/>
    <property type="match status" value="1"/>
</dbReference>
<evidence type="ECO:0000313" key="4">
    <source>
        <dbReference type="EMBL" id="CQR72561.1"/>
    </source>
</evidence>
<gene>
    <name evidence="4" type="ORF">SpAn4DRAFT_3021</name>
</gene>
<dbReference type="EMBL" id="CTRP01000010">
    <property type="protein sequence ID" value="CQR72561.1"/>
    <property type="molecule type" value="Genomic_DNA"/>
</dbReference>
<reference evidence="5" key="1">
    <citation type="submission" date="2015-03" db="EMBL/GenBank/DDBJ databases">
        <authorList>
            <person name="Nijsse Bart"/>
        </authorList>
    </citation>
    <scope>NUCLEOTIDE SEQUENCE [LARGE SCALE GENOMIC DNA]</scope>
</reference>
<dbReference type="RefSeq" id="WP_021167273.1">
    <property type="nucleotide sequence ID" value="NZ_CTRP01000010.1"/>
</dbReference>